<evidence type="ECO:0000313" key="2">
    <source>
        <dbReference type="EMBL" id="GET47105.1"/>
    </source>
</evidence>
<keyword evidence="3" id="KW-1185">Reference proteome</keyword>
<dbReference type="EMBL" id="BLBC01000024">
    <property type="protein sequence ID" value="GET47105.1"/>
    <property type="molecule type" value="Genomic_DNA"/>
</dbReference>
<keyword evidence="1" id="KW-1133">Transmembrane helix</keyword>
<evidence type="ECO:0000256" key="1">
    <source>
        <dbReference type="SAM" id="Phobius"/>
    </source>
</evidence>
<feature type="transmembrane region" description="Helical" evidence="1">
    <location>
        <begin position="86"/>
        <end position="105"/>
    </location>
</feature>
<name>A0A5M4BCX5_9FLAO</name>
<evidence type="ECO:0000313" key="3">
    <source>
        <dbReference type="Proteomes" id="UP000398217"/>
    </source>
</evidence>
<dbReference type="AlphaFoldDB" id="A0A5M4BCX5"/>
<feature type="transmembrane region" description="Helical" evidence="1">
    <location>
        <begin position="7"/>
        <end position="30"/>
    </location>
</feature>
<keyword evidence="1" id="KW-0472">Membrane</keyword>
<dbReference type="Proteomes" id="UP000398217">
    <property type="component" value="Unassembled WGS sequence"/>
</dbReference>
<protein>
    <submittedName>
        <fullName evidence="2">Uncharacterized protein</fullName>
    </submittedName>
</protein>
<reference evidence="3" key="1">
    <citation type="journal article" date="2020" name="Int. J. Syst. Evol. Microbiol.">
        <title>Capnocytophaga felis sp. nov. isolated from the feline oral cavity.</title>
        <authorList>
            <person name="Suzuki M."/>
            <person name="Umeda K."/>
            <person name="Kimura M."/>
            <person name="Imaoka K."/>
            <person name="Morikawa S."/>
            <person name="Maeda K."/>
        </authorList>
    </citation>
    <scope>NUCLEOTIDE SEQUENCE [LARGE SCALE GENOMIC DNA]</scope>
    <source>
        <strain evidence="3">KC07070</strain>
    </source>
</reference>
<organism evidence="2 3">
    <name type="scientific">Capnocytophaga felis</name>
    <dbReference type="NCBI Taxonomy" id="2267611"/>
    <lineage>
        <taxon>Bacteria</taxon>
        <taxon>Pseudomonadati</taxon>
        <taxon>Bacteroidota</taxon>
        <taxon>Flavobacteriia</taxon>
        <taxon>Flavobacteriales</taxon>
        <taxon>Flavobacteriaceae</taxon>
        <taxon>Capnocytophaga</taxon>
    </lineage>
</organism>
<keyword evidence="1" id="KW-0812">Transmembrane</keyword>
<gene>
    <name evidence="2" type="ORF">RCZ01_24070</name>
</gene>
<accession>A0A5M4BCX5</accession>
<proteinExistence type="predicted"/>
<feature type="transmembrane region" description="Helical" evidence="1">
    <location>
        <begin position="42"/>
        <end position="60"/>
    </location>
</feature>
<sequence length="138" mass="16674">MCFTFHYATVLFILQITYIGKYIDSFMSYFYNPNNYLSYGKYILAIGSGIILYGFVYFIIGRKPYQEIYNTYNKEPYSQRVKRGRLIVLYMISTAILFAFSIYVMEQNRSEEWKKEHRKEIEIPKIQFKLPKKKDTIR</sequence>
<comment type="caution">
    <text evidence="2">The sequence shown here is derived from an EMBL/GenBank/DDBJ whole genome shotgun (WGS) entry which is preliminary data.</text>
</comment>